<dbReference type="Proteomes" id="UP000003843">
    <property type="component" value="Unassembled WGS sequence"/>
</dbReference>
<accession>D0WAQ6</accession>
<reference evidence="1 2" key="1">
    <citation type="submission" date="2009-10" db="EMBL/GenBank/DDBJ databases">
        <authorList>
            <person name="Weinstock G."/>
            <person name="Sodergren E."/>
            <person name="Clifton S."/>
            <person name="Fulton L."/>
            <person name="Fulton B."/>
            <person name="Courtney L."/>
            <person name="Fronick C."/>
            <person name="Harrison M."/>
            <person name="Strong C."/>
            <person name="Farmer C."/>
            <person name="Delahaunty K."/>
            <person name="Markovic C."/>
            <person name="Hall O."/>
            <person name="Minx P."/>
            <person name="Tomlinson C."/>
            <person name="Mitreva M."/>
            <person name="Nelson J."/>
            <person name="Hou S."/>
            <person name="Wollam A."/>
            <person name="Pepin K.H."/>
            <person name="Johnson M."/>
            <person name="Bhonagiri V."/>
            <person name="Nash W.E."/>
            <person name="Warren W."/>
            <person name="Chinwalla A."/>
            <person name="Mardis E.R."/>
            <person name="Wilson R.K."/>
        </authorList>
    </citation>
    <scope>NUCLEOTIDE SEQUENCE [LARGE SCALE GENOMIC DNA]</scope>
    <source>
        <strain evidence="1 2">ATCC 23970</strain>
    </source>
</reference>
<protein>
    <submittedName>
        <fullName evidence="1">Uncharacterized protein</fullName>
    </submittedName>
</protein>
<proteinExistence type="predicted"/>
<gene>
    <name evidence="1" type="ORF">NEILACOT_04627</name>
</gene>
<dbReference type="EMBL" id="ACEQ02000018">
    <property type="protein sequence ID" value="EEZ75396.1"/>
    <property type="molecule type" value="Genomic_DNA"/>
</dbReference>
<organism evidence="1 2">
    <name type="scientific">Neisseria lactamica ATCC 23970</name>
    <dbReference type="NCBI Taxonomy" id="546265"/>
    <lineage>
        <taxon>Bacteria</taxon>
        <taxon>Pseudomonadati</taxon>
        <taxon>Pseudomonadota</taxon>
        <taxon>Betaproteobacteria</taxon>
        <taxon>Neisseriales</taxon>
        <taxon>Neisseriaceae</taxon>
        <taxon>Neisseria</taxon>
    </lineage>
</organism>
<evidence type="ECO:0000313" key="1">
    <source>
        <dbReference type="EMBL" id="EEZ75396.1"/>
    </source>
</evidence>
<name>D0WAQ6_NEILA</name>
<comment type="caution">
    <text evidence="1">The sequence shown here is derived from an EMBL/GenBank/DDBJ whole genome shotgun (WGS) entry which is preliminary data.</text>
</comment>
<evidence type="ECO:0000313" key="2">
    <source>
        <dbReference type="Proteomes" id="UP000003843"/>
    </source>
</evidence>
<sequence>MNIKQQMPSERLQTAFVFQEAKEWGGQFIYIKTFGAVRITKLNFH</sequence>
<dbReference type="AlphaFoldDB" id="D0WAQ6"/>